<dbReference type="EMBL" id="LAZR01033525">
    <property type="protein sequence ID" value="KKL47840.1"/>
    <property type="molecule type" value="Genomic_DNA"/>
</dbReference>
<name>A0A0F9ESG0_9ZZZZ</name>
<protein>
    <submittedName>
        <fullName evidence="2">Uncharacterized protein</fullName>
    </submittedName>
</protein>
<feature type="compositionally biased region" description="Gly residues" evidence="1">
    <location>
        <begin position="144"/>
        <end position="164"/>
    </location>
</feature>
<evidence type="ECO:0000313" key="2">
    <source>
        <dbReference type="EMBL" id="KKL47840.1"/>
    </source>
</evidence>
<comment type="caution">
    <text evidence="2">The sequence shown here is derived from an EMBL/GenBank/DDBJ whole genome shotgun (WGS) entry which is preliminary data.</text>
</comment>
<feature type="region of interest" description="Disordered" evidence="1">
    <location>
        <begin position="16"/>
        <end position="88"/>
    </location>
</feature>
<dbReference type="AlphaFoldDB" id="A0A0F9ESG0"/>
<reference evidence="2" key="1">
    <citation type="journal article" date="2015" name="Nature">
        <title>Complex archaea that bridge the gap between prokaryotes and eukaryotes.</title>
        <authorList>
            <person name="Spang A."/>
            <person name="Saw J.H."/>
            <person name="Jorgensen S.L."/>
            <person name="Zaremba-Niedzwiedzka K."/>
            <person name="Martijn J."/>
            <person name="Lind A.E."/>
            <person name="van Eijk R."/>
            <person name="Schleper C."/>
            <person name="Guy L."/>
            <person name="Ettema T.J."/>
        </authorList>
    </citation>
    <scope>NUCLEOTIDE SEQUENCE</scope>
</reference>
<gene>
    <name evidence="2" type="ORF">LCGC14_2331530</name>
</gene>
<proteinExistence type="predicted"/>
<accession>A0A0F9ESG0</accession>
<sequence>MPIGDFNRRELLDSARSSAGFGGIRPTSFGSTVDSSTNISYRSPFDPRNDPNDPWARKGAGPGFTPPEPTTAPEPEPESQPQTFFERFPTPQDAWQDWIKRMGQFLARQPGETPNFPGPWGAGPFGSGGAPTTPGPRGIEEWRGTGGEGAGYGAGAGGSGGRFMGGRAPVPGGSRGPDFQNIRLM</sequence>
<feature type="compositionally biased region" description="Pro residues" evidence="1">
    <location>
        <begin position="64"/>
        <end position="74"/>
    </location>
</feature>
<organism evidence="2">
    <name type="scientific">marine sediment metagenome</name>
    <dbReference type="NCBI Taxonomy" id="412755"/>
    <lineage>
        <taxon>unclassified sequences</taxon>
        <taxon>metagenomes</taxon>
        <taxon>ecological metagenomes</taxon>
    </lineage>
</organism>
<feature type="region of interest" description="Disordered" evidence="1">
    <location>
        <begin position="115"/>
        <end position="185"/>
    </location>
</feature>
<feature type="compositionally biased region" description="Polar residues" evidence="1">
    <location>
        <begin position="28"/>
        <end position="41"/>
    </location>
</feature>
<feature type="compositionally biased region" description="Gly residues" evidence="1">
    <location>
        <begin position="120"/>
        <end position="129"/>
    </location>
</feature>
<evidence type="ECO:0000256" key="1">
    <source>
        <dbReference type="SAM" id="MobiDB-lite"/>
    </source>
</evidence>